<keyword evidence="4" id="KW-1185">Reference proteome</keyword>
<sequence length="69" mass="7107">MDESLYLDRWPTAGPPGAEPARFPLPKRHRRLLACAAVAASMALGSLGVGATVETVGHQPVATSASSAH</sequence>
<dbReference type="AlphaFoldDB" id="A0A561UAU4"/>
<dbReference type="RefSeq" id="WP_145902827.1">
    <property type="nucleotide sequence ID" value="NZ_BAAAMZ010000004.1"/>
</dbReference>
<comment type="caution">
    <text evidence="3">The sequence shown here is derived from an EMBL/GenBank/DDBJ whole genome shotgun (WGS) entry which is preliminary data.</text>
</comment>
<dbReference type="EMBL" id="VIWT01000001">
    <property type="protein sequence ID" value="TWF96474.1"/>
    <property type="molecule type" value="Genomic_DNA"/>
</dbReference>
<evidence type="ECO:0000256" key="2">
    <source>
        <dbReference type="SAM" id="Phobius"/>
    </source>
</evidence>
<dbReference type="Proteomes" id="UP000317940">
    <property type="component" value="Unassembled WGS sequence"/>
</dbReference>
<evidence type="ECO:0000313" key="4">
    <source>
        <dbReference type="Proteomes" id="UP000317940"/>
    </source>
</evidence>
<name>A0A561UAU4_9ACTN</name>
<accession>A0A561UAU4</accession>
<feature type="region of interest" description="Disordered" evidence="1">
    <location>
        <begin position="1"/>
        <end position="23"/>
    </location>
</feature>
<evidence type="ECO:0000256" key="1">
    <source>
        <dbReference type="SAM" id="MobiDB-lite"/>
    </source>
</evidence>
<keyword evidence="2" id="KW-0812">Transmembrane</keyword>
<keyword evidence="2" id="KW-1133">Transmembrane helix</keyword>
<reference evidence="3 4" key="1">
    <citation type="submission" date="2019-06" db="EMBL/GenBank/DDBJ databases">
        <title>Sequencing the genomes of 1000 actinobacteria strains.</title>
        <authorList>
            <person name="Klenk H.-P."/>
        </authorList>
    </citation>
    <scope>NUCLEOTIDE SEQUENCE [LARGE SCALE GENOMIC DNA]</scope>
    <source>
        <strain evidence="3 4">DSM 44826</strain>
    </source>
</reference>
<dbReference type="OrthoDB" id="4275370at2"/>
<organism evidence="3 4">
    <name type="scientific">Kitasatospora viridis</name>
    <dbReference type="NCBI Taxonomy" id="281105"/>
    <lineage>
        <taxon>Bacteria</taxon>
        <taxon>Bacillati</taxon>
        <taxon>Actinomycetota</taxon>
        <taxon>Actinomycetes</taxon>
        <taxon>Kitasatosporales</taxon>
        <taxon>Streptomycetaceae</taxon>
        <taxon>Kitasatospora</taxon>
    </lineage>
</organism>
<proteinExistence type="predicted"/>
<keyword evidence="2" id="KW-0472">Membrane</keyword>
<gene>
    <name evidence="3" type="ORF">FHX73_11246</name>
</gene>
<feature type="transmembrane region" description="Helical" evidence="2">
    <location>
        <begin position="32"/>
        <end position="53"/>
    </location>
</feature>
<evidence type="ECO:0000313" key="3">
    <source>
        <dbReference type="EMBL" id="TWF96474.1"/>
    </source>
</evidence>
<protein>
    <submittedName>
        <fullName evidence="3">Uncharacterized protein</fullName>
    </submittedName>
</protein>